<dbReference type="Gene3D" id="1.10.357.10">
    <property type="entry name" value="Tetracycline Repressor, domain 2"/>
    <property type="match status" value="1"/>
</dbReference>
<evidence type="ECO:0000259" key="3">
    <source>
        <dbReference type="PROSITE" id="PS50977"/>
    </source>
</evidence>
<accession>A0A087E580</accession>
<dbReference type="InterPro" id="IPR050109">
    <property type="entry name" value="HTH-type_TetR-like_transc_reg"/>
</dbReference>
<dbReference type="GO" id="GO:0000976">
    <property type="term" value="F:transcription cis-regulatory region binding"/>
    <property type="evidence" value="ECO:0007669"/>
    <property type="project" value="TreeGrafter"/>
</dbReference>
<dbReference type="eggNOG" id="COG1309">
    <property type="taxonomic scope" value="Bacteria"/>
</dbReference>
<name>A0A087E580_9BIFI</name>
<organism evidence="4 5">
    <name type="scientific">Bifidobacterium subtile</name>
    <dbReference type="NCBI Taxonomy" id="77635"/>
    <lineage>
        <taxon>Bacteria</taxon>
        <taxon>Bacillati</taxon>
        <taxon>Actinomycetota</taxon>
        <taxon>Actinomycetes</taxon>
        <taxon>Bifidobacteriales</taxon>
        <taxon>Bifidobacteriaceae</taxon>
        <taxon>Bifidobacterium</taxon>
    </lineage>
</organism>
<proteinExistence type="predicted"/>
<dbReference type="PANTHER" id="PTHR30055:SF226">
    <property type="entry name" value="HTH-TYPE TRANSCRIPTIONAL REGULATOR PKSA"/>
    <property type="match status" value="1"/>
</dbReference>
<evidence type="ECO:0000313" key="4">
    <source>
        <dbReference type="EMBL" id="KFJ02931.1"/>
    </source>
</evidence>
<evidence type="ECO:0000256" key="1">
    <source>
        <dbReference type="ARBA" id="ARBA00023125"/>
    </source>
</evidence>
<feature type="DNA-binding region" description="H-T-H motif" evidence="2">
    <location>
        <begin position="26"/>
        <end position="45"/>
    </location>
</feature>
<dbReference type="RefSeq" id="WP_024464147.1">
    <property type="nucleotide sequence ID" value="NZ_CP062939.1"/>
</dbReference>
<dbReference type="PROSITE" id="PS50977">
    <property type="entry name" value="HTH_TETR_2"/>
    <property type="match status" value="1"/>
</dbReference>
<dbReference type="EMBL" id="JGZR01000007">
    <property type="protein sequence ID" value="KFJ02931.1"/>
    <property type="molecule type" value="Genomic_DNA"/>
</dbReference>
<evidence type="ECO:0000256" key="2">
    <source>
        <dbReference type="PROSITE-ProRule" id="PRU00335"/>
    </source>
</evidence>
<dbReference type="InterPro" id="IPR036271">
    <property type="entry name" value="Tet_transcr_reg_TetR-rel_C_sf"/>
</dbReference>
<dbReference type="AlphaFoldDB" id="A0A087E580"/>
<dbReference type="PRINTS" id="PR00455">
    <property type="entry name" value="HTHTETR"/>
</dbReference>
<dbReference type="Proteomes" id="UP000029055">
    <property type="component" value="Unassembled WGS sequence"/>
</dbReference>
<feature type="domain" description="HTH tetR-type" evidence="3">
    <location>
        <begin position="3"/>
        <end position="63"/>
    </location>
</feature>
<gene>
    <name evidence="4" type="ORF">BISU_0857</name>
</gene>
<dbReference type="GO" id="GO:0003700">
    <property type="term" value="F:DNA-binding transcription factor activity"/>
    <property type="evidence" value="ECO:0007669"/>
    <property type="project" value="TreeGrafter"/>
</dbReference>
<keyword evidence="1 2" id="KW-0238">DNA-binding</keyword>
<reference evidence="4 5" key="1">
    <citation type="submission" date="2014-03" db="EMBL/GenBank/DDBJ databases">
        <title>Genomics of Bifidobacteria.</title>
        <authorList>
            <person name="Ventura M."/>
            <person name="Milani C."/>
            <person name="Lugli G.A."/>
        </authorList>
    </citation>
    <scope>NUCLEOTIDE SEQUENCE [LARGE SCALE GENOMIC DNA]</scope>
    <source>
        <strain evidence="4 5">LMG 11597</strain>
    </source>
</reference>
<dbReference type="InterPro" id="IPR009057">
    <property type="entry name" value="Homeodomain-like_sf"/>
</dbReference>
<dbReference type="PROSITE" id="PS01081">
    <property type="entry name" value="HTH_TETR_1"/>
    <property type="match status" value="1"/>
</dbReference>
<dbReference type="Pfam" id="PF00440">
    <property type="entry name" value="TetR_N"/>
    <property type="match status" value="1"/>
</dbReference>
<evidence type="ECO:0000313" key="5">
    <source>
        <dbReference type="Proteomes" id="UP000029055"/>
    </source>
</evidence>
<keyword evidence="5" id="KW-1185">Reference proteome</keyword>
<dbReference type="SUPFAM" id="SSF48498">
    <property type="entry name" value="Tetracyclin repressor-like, C-terminal domain"/>
    <property type="match status" value="1"/>
</dbReference>
<dbReference type="PANTHER" id="PTHR30055">
    <property type="entry name" value="HTH-TYPE TRANSCRIPTIONAL REGULATOR RUTR"/>
    <property type="match status" value="1"/>
</dbReference>
<dbReference type="STRING" id="77635.BISU_0857"/>
<comment type="caution">
    <text evidence="4">The sequence shown here is derived from an EMBL/GenBank/DDBJ whole genome shotgun (WGS) entry which is preliminary data.</text>
</comment>
<dbReference type="OrthoDB" id="268339at2"/>
<sequence length="192" mass="22008">MQRDARADIIHASWELFRAKGFERTTVDEIIERAGIAKGTFYHHFQGKAMLLGTLSDVLDDKYRELEGELSTDLSIVEQIKTLNVQLFTFIEQNVPVDLLRAQLASQLNPRGDRSLMDQERYYFAIHRKLVAEGQDKGEITRSTSVHDIVRFYAMAERSMLYDWCLYQGAQPLVGEPTRIVAGVLDLFVIQP</sequence>
<dbReference type="SUPFAM" id="SSF46689">
    <property type="entry name" value="Homeodomain-like"/>
    <property type="match status" value="1"/>
</dbReference>
<dbReference type="InterPro" id="IPR001647">
    <property type="entry name" value="HTH_TetR"/>
</dbReference>
<protein>
    <submittedName>
        <fullName evidence="4">Putative transcriptional regulator</fullName>
    </submittedName>
</protein>
<dbReference type="InterPro" id="IPR023772">
    <property type="entry name" value="DNA-bd_HTH_TetR-type_CS"/>
</dbReference>